<evidence type="ECO:0000313" key="9">
    <source>
        <dbReference type="Proteomes" id="UP000281647"/>
    </source>
</evidence>
<feature type="transmembrane region" description="Helical" evidence="6">
    <location>
        <begin position="181"/>
        <end position="201"/>
    </location>
</feature>
<evidence type="ECO:0000256" key="3">
    <source>
        <dbReference type="ARBA" id="ARBA00022692"/>
    </source>
</evidence>
<dbReference type="SUPFAM" id="SSF103481">
    <property type="entry name" value="Multidrug resistance efflux transporter EmrE"/>
    <property type="match status" value="2"/>
</dbReference>
<feature type="transmembrane region" description="Helical" evidence="6">
    <location>
        <begin position="207"/>
        <end position="225"/>
    </location>
</feature>
<name>A0A432VC24_9HYPH</name>
<dbReference type="InterPro" id="IPR037185">
    <property type="entry name" value="EmrE-like"/>
</dbReference>
<evidence type="ECO:0000256" key="1">
    <source>
        <dbReference type="ARBA" id="ARBA00004141"/>
    </source>
</evidence>
<dbReference type="Proteomes" id="UP000281647">
    <property type="component" value="Unassembled WGS sequence"/>
</dbReference>
<dbReference type="PANTHER" id="PTHR22911:SF6">
    <property type="entry name" value="SOLUTE CARRIER FAMILY 35 MEMBER G1"/>
    <property type="match status" value="1"/>
</dbReference>
<dbReference type="AlphaFoldDB" id="A0A432VC24"/>
<feature type="domain" description="EamA" evidence="7">
    <location>
        <begin position="9"/>
        <end position="141"/>
    </location>
</feature>
<dbReference type="Pfam" id="PF00892">
    <property type="entry name" value="EamA"/>
    <property type="match status" value="2"/>
</dbReference>
<feature type="transmembrane region" description="Helical" evidence="6">
    <location>
        <begin position="35"/>
        <end position="56"/>
    </location>
</feature>
<dbReference type="RefSeq" id="WP_128625957.1">
    <property type="nucleotide sequence ID" value="NZ_RKST01000001.1"/>
</dbReference>
<reference evidence="8 9" key="1">
    <citation type="submission" date="2018-11" db="EMBL/GenBank/DDBJ databases">
        <title>Pseudaminobacter arsenicus sp. nov., an arsenic-resistant bacterium isolated from arsenic-rich aquifers.</title>
        <authorList>
            <person name="Mu Y."/>
        </authorList>
    </citation>
    <scope>NUCLEOTIDE SEQUENCE [LARGE SCALE GENOMIC DNA]</scope>
    <source>
        <strain evidence="8 9">CB3</strain>
    </source>
</reference>
<evidence type="ECO:0000259" key="7">
    <source>
        <dbReference type="Pfam" id="PF00892"/>
    </source>
</evidence>
<dbReference type="GO" id="GO:0016020">
    <property type="term" value="C:membrane"/>
    <property type="evidence" value="ECO:0007669"/>
    <property type="project" value="UniProtKB-SubCell"/>
</dbReference>
<protein>
    <submittedName>
        <fullName evidence="8">DMT family transporter</fullName>
    </submittedName>
</protein>
<dbReference type="EMBL" id="RKST01000001">
    <property type="protein sequence ID" value="RUM99720.1"/>
    <property type="molecule type" value="Genomic_DNA"/>
</dbReference>
<feature type="transmembrane region" description="Helical" evidence="6">
    <location>
        <begin position="87"/>
        <end position="115"/>
    </location>
</feature>
<gene>
    <name evidence="8" type="ORF">EET67_02195</name>
</gene>
<dbReference type="InterPro" id="IPR000620">
    <property type="entry name" value="EamA_dom"/>
</dbReference>
<dbReference type="OrthoDB" id="9810329at2"/>
<evidence type="ECO:0000256" key="4">
    <source>
        <dbReference type="ARBA" id="ARBA00022989"/>
    </source>
</evidence>
<dbReference type="PANTHER" id="PTHR22911">
    <property type="entry name" value="ACYL-MALONYL CONDENSING ENZYME-RELATED"/>
    <property type="match status" value="1"/>
</dbReference>
<feature type="domain" description="EamA" evidence="7">
    <location>
        <begin position="151"/>
        <end position="279"/>
    </location>
</feature>
<proteinExistence type="inferred from homology"/>
<organism evidence="8 9">
    <name type="scientific">Borborobacter arsenicus</name>
    <dbReference type="NCBI Taxonomy" id="1851146"/>
    <lineage>
        <taxon>Bacteria</taxon>
        <taxon>Pseudomonadati</taxon>
        <taxon>Pseudomonadota</taxon>
        <taxon>Alphaproteobacteria</taxon>
        <taxon>Hyphomicrobiales</taxon>
        <taxon>Phyllobacteriaceae</taxon>
        <taxon>Borborobacter</taxon>
    </lineage>
</organism>
<feature type="transmembrane region" description="Helical" evidence="6">
    <location>
        <begin position="12"/>
        <end position="28"/>
    </location>
</feature>
<keyword evidence="5 6" id="KW-0472">Membrane</keyword>
<keyword evidence="3 6" id="KW-0812">Transmembrane</keyword>
<comment type="subcellular location">
    <subcellularLocation>
        <location evidence="1">Membrane</location>
        <topology evidence="1">Multi-pass membrane protein</topology>
    </subcellularLocation>
</comment>
<evidence type="ECO:0000256" key="5">
    <source>
        <dbReference type="ARBA" id="ARBA00023136"/>
    </source>
</evidence>
<evidence type="ECO:0000256" key="2">
    <source>
        <dbReference type="ARBA" id="ARBA00009853"/>
    </source>
</evidence>
<accession>A0A432VC24</accession>
<keyword evidence="9" id="KW-1185">Reference proteome</keyword>
<evidence type="ECO:0000313" key="8">
    <source>
        <dbReference type="EMBL" id="RUM99720.1"/>
    </source>
</evidence>
<comment type="caution">
    <text evidence="8">The sequence shown here is derived from an EMBL/GenBank/DDBJ whole genome shotgun (WGS) entry which is preliminary data.</text>
</comment>
<feature type="transmembrane region" description="Helical" evidence="6">
    <location>
        <begin position="127"/>
        <end position="144"/>
    </location>
</feature>
<comment type="similarity">
    <text evidence="2">Belongs to the drug/metabolite transporter (DMT) superfamily. 10 TMS drug/metabolite exporter (DME) (TC 2.A.7.3) family.</text>
</comment>
<feature type="transmembrane region" description="Helical" evidence="6">
    <location>
        <begin position="150"/>
        <end position="169"/>
    </location>
</feature>
<evidence type="ECO:0000256" key="6">
    <source>
        <dbReference type="SAM" id="Phobius"/>
    </source>
</evidence>
<sequence>MTADQSNLKAALWMGGSLTCMLAMTVAGREAMRELNVFQVMELRSLIGLLMLYPLVWRNGGLRAMRTAHPIKHIGRNTVHYAAQGSWFYALTLIPLAQLIAIEFTAPIWAALLAMAFLGERMNLPKLGAITAGLIGVTIIVRPSTGGIELGQFVVLAAAFGFATSFVMVKSLTRAESAVKIIFWMLVIQSVLGLLPALYVWRWPTLGAWPWLLVIAFSGSFAHYCMARAVSHADATVVMPMDFVRVPATAFVGWLLYSEQVDTYTIIGTLLILGGNLLNLGGKRQTPTTSETTS</sequence>
<keyword evidence="4 6" id="KW-1133">Transmembrane helix</keyword>